<dbReference type="EMBL" id="OZ019909">
    <property type="protein sequence ID" value="CAK9209509.1"/>
    <property type="molecule type" value="Genomic_DNA"/>
</dbReference>
<dbReference type="Pfam" id="PF11326">
    <property type="entry name" value="PANTS-like"/>
    <property type="match status" value="1"/>
</dbReference>
<sequence length="129" mass="15295">MLLCKFVKGFFGRLGAISQDMAVTEEGVRGQQQQRQRPASISCIPKVDALWFCYSPVYQMTEYYREGTFDNCRRKWTELFGCISLKTKPQSQIQEILQERERAQQHIWEFRTPEEAGKHWKEEFGHLQD</sequence>
<reference evidence="1" key="1">
    <citation type="submission" date="2024-02" db="EMBL/GenBank/DDBJ databases">
        <authorList>
            <consortium name="ELIXIR-Norway"/>
            <consortium name="Elixir Norway"/>
        </authorList>
    </citation>
    <scope>NUCLEOTIDE SEQUENCE</scope>
</reference>
<evidence type="ECO:0000313" key="2">
    <source>
        <dbReference type="Proteomes" id="UP001497512"/>
    </source>
</evidence>
<organism evidence="1 2">
    <name type="scientific">Sphagnum troendelagicum</name>
    <dbReference type="NCBI Taxonomy" id="128251"/>
    <lineage>
        <taxon>Eukaryota</taxon>
        <taxon>Viridiplantae</taxon>
        <taxon>Streptophyta</taxon>
        <taxon>Embryophyta</taxon>
        <taxon>Bryophyta</taxon>
        <taxon>Sphagnophytina</taxon>
        <taxon>Sphagnopsida</taxon>
        <taxon>Sphagnales</taxon>
        <taxon>Sphagnaceae</taxon>
        <taxon>Sphagnum</taxon>
    </lineage>
</organism>
<keyword evidence="2" id="KW-1185">Reference proteome</keyword>
<protein>
    <submittedName>
        <fullName evidence="1">Uncharacterized protein</fullName>
    </submittedName>
</protein>
<accession>A0ABP0U0K8</accession>
<dbReference type="InterPro" id="IPR021475">
    <property type="entry name" value="Pants/Emi1-like"/>
</dbReference>
<dbReference type="Proteomes" id="UP001497512">
    <property type="component" value="Chromosome 17"/>
</dbReference>
<dbReference type="PANTHER" id="PTHR28052:SF1">
    <property type="entry name" value="UPF0545 PROTEIN C22ORF39"/>
    <property type="match status" value="1"/>
</dbReference>
<evidence type="ECO:0000313" key="1">
    <source>
        <dbReference type="EMBL" id="CAK9209509.1"/>
    </source>
</evidence>
<dbReference type="PANTHER" id="PTHR28052">
    <property type="entry name" value="UPF0545 PROTEIN C22ORF39"/>
    <property type="match status" value="1"/>
</dbReference>
<name>A0ABP0U0K8_9BRYO</name>
<gene>
    <name evidence="1" type="ORF">CSSPTR1EN2_LOCUS9798</name>
</gene>
<proteinExistence type="predicted"/>